<reference evidence="11" key="1">
    <citation type="submission" date="2009-03" db="EMBL/GenBank/DDBJ databases">
        <title>Caligus rogercresseyi ESTs and full-length cDNAs.</title>
        <authorList>
            <person name="Yasuike M."/>
            <person name="von Schalburg K."/>
            <person name="Cooper G."/>
            <person name="Leong J."/>
            <person name="Jones S.R.M."/>
            <person name="Koop B.F."/>
        </authorList>
    </citation>
    <scope>NUCLEOTIDE SEQUENCE</scope>
    <source>
        <tissue evidence="11">Whole tissue</tissue>
    </source>
</reference>
<dbReference type="Gene3D" id="1.20.1280.290">
    <property type="match status" value="2"/>
</dbReference>
<evidence type="ECO:0000256" key="8">
    <source>
        <dbReference type="ARBA" id="ARBA00067517"/>
    </source>
</evidence>
<evidence type="ECO:0000256" key="10">
    <source>
        <dbReference type="SAM" id="Phobius"/>
    </source>
</evidence>
<feature type="transmembrane region" description="Helical" evidence="10">
    <location>
        <begin position="74"/>
        <end position="95"/>
    </location>
</feature>
<sequence>MDQAIPLLEKYMLQFDLTTPKCFQELFISFNLNNFDCLRPLFFKVLGIAIIMCSTLVKVPQVLKIWSSRSSEGLSLLGTLLELLSLTACGCYSYASGFPFTSYGEIIFLSLQTTLIAALILKYSRGSLLSLGFIVVYGGLLSFALKLPRDTLWMGQAANIPIAVSGKALQVIANYKNGHTGQLSALTVFLIAFGSGARILTSISETGDKAIIMSYVATTAVNLLLALQVIYYWKASTTKSSKKKRKTH</sequence>
<evidence type="ECO:0000256" key="4">
    <source>
        <dbReference type="ARBA" id="ARBA00022737"/>
    </source>
</evidence>
<comment type="similarity">
    <text evidence="7 9">Belongs to the MPDU1 (TC 2.A.43.3) family.</text>
</comment>
<keyword evidence="6 9" id="KW-0472">Membrane</keyword>
<evidence type="ECO:0000256" key="6">
    <source>
        <dbReference type="ARBA" id="ARBA00023136"/>
    </source>
</evidence>
<feature type="transmembrane region" description="Helical" evidence="10">
    <location>
        <begin position="128"/>
        <end position="145"/>
    </location>
</feature>
<accession>C1BNJ0</accession>
<dbReference type="FunFam" id="1.20.1280.290:FF:000006">
    <property type="entry name" value="mannose-P-dolichol utilization defect 1 protein"/>
    <property type="match status" value="1"/>
</dbReference>
<keyword evidence="2" id="KW-0813">Transport</keyword>
<dbReference type="GO" id="GO:0016020">
    <property type="term" value="C:membrane"/>
    <property type="evidence" value="ECO:0007669"/>
    <property type="project" value="UniProtKB-SubCell"/>
</dbReference>
<evidence type="ECO:0000256" key="1">
    <source>
        <dbReference type="ARBA" id="ARBA00004141"/>
    </source>
</evidence>
<dbReference type="SMART" id="SM00679">
    <property type="entry name" value="CTNS"/>
    <property type="match status" value="2"/>
</dbReference>
<dbReference type="PANTHER" id="PTHR12226">
    <property type="entry name" value="MANNOSE-P-DOLICHOL UTILIZATION DEFECT 1 LEC35 -RELATED"/>
    <property type="match status" value="1"/>
</dbReference>
<keyword evidence="3 9" id="KW-0812">Transmembrane</keyword>
<feature type="transmembrane region" description="Helical" evidence="10">
    <location>
        <begin position="41"/>
        <end position="62"/>
    </location>
</feature>
<dbReference type="InterPro" id="IPR016817">
    <property type="entry name" value="MannP-dilichol_defect-1"/>
</dbReference>
<dbReference type="InterPro" id="IPR006603">
    <property type="entry name" value="PQ-loop_rpt"/>
</dbReference>
<evidence type="ECO:0000313" key="11">
    <source>
        <dbReference type="EMBL" id="ACO10593.1"/>
    </source>
</evidence>
<feature type="transmembrane region" description="Helical" evidence="10">
    <location>
        <begin position="183"/>
        <end position="200"/>
    </location>
</feature>
<evidence type="ECO:0000256" key="2">
    <source>
        <dbReference type="ARBA" id="ARBA00022448"/>
    </source>
</evidence>
<proteinExistence type="evidence at transcript level"/>
<protein>
    <recommendedName>
        <fullName evidence="8 9">Mannose-P-dolichol utilization defect 1 protein homolog</fullName>
    </recommendedName>
</protein>
<organism evidence="11">
    <name type="scientific">Caligus rogercresseyi</name>
    <name type="common">Sea louse</name>
    <dbReference type="NCBI Taxonomy" id="217165"/>
    <lineage>
        <taxon>Eukaryota</taxon>
        <taxon>Metazoa</taxon>
        <taxon>Ecdysozoa</taxon>
        <taxon>Arthropoda</taxon>
        <taxon>Crustacea</taxon>
        <taxon>Multicrustacea</taxon>
        <taxon>Hexanauplia</taxon>
        <taxon>Copepoda</taxon>
        <taxon>Siphonostomatoida</taxon>
        <taxon>Caligidae</taxon>
        <taxon>Caligus</taxon>
    </lineage>
</organism>
<keyword evidence="4" id="KW-0677">Repeat</keyword>
<keyword evidence="5 9" id="KW-1133">Transmembrane helix</keyword>
<evidence type="ECO:0000256" key="5">
    <source>
        <dbReference type="ARBA" id="ARBA00022989"/>
    </source>
</evidence>
<dbReference type="Pfam" id="PF04193">
    <property type="entry name" value="PQ-loop"/>
    <property type="match status" value="2"/>
</dbReference>
<dbReference type="PIRSF" id="PIRSF023381">
    <property type="entry name" value="MannP-dilichol_defect-1p"/>
    <property type="match status" value="1"/>
</dbReference>
<feature type="transmembrane region" description="Helical" evidence="10">
    <location>
        <begin position="101"/>
        <end position="121"/>
    </location>
</feature>
<dbReference type="GO" id="GO:0009312">
    <property type="term" value="P:oligosaccharide biosynthetic process"/>
    <property type="evidence" value="ECO:0007669"/>
    <property type="project" value="TreeGrafter"/>
</dbReference>
<dbReference type="PANTHER" id="PTHR12226:SF2">
    <property type="entry name" value="MANNOSE-P-DOLICHOL UTILIZATION DEFECT 1 PROTEIN"/>
    <property type="match status" value="1"/>
</dbReference>
<evidence type="ECO:0000256" key="9">
    <source>
        <dbReference type="PIRNR" id="PIRNR023381"/>
    </source>
</evidence>
<comment type="subcellular location">
    <subcellularLocation>
        <location evidence="1 9">Membrane</location>
        <topology evidence="1 9">Multi-pass membrane protein</topology>
    </subcellularLocation>
</comment>
<evidence type="ECO:0000256" key="3">
    <source>
        <dbReference type="ARBA" id="ARBA00022692"/>
    </source>
</evidence>
<feature type="transmembrane region" description="Helical" evidence="10">
    <location>
        <begin position="212"/>
        <end position="233"/>
    </location>
</feature>
<name>C1BNJ0_CALRO</name>
<dbReference type="AlphaFoldDB" id="C1BNJ0"/>
<dbReference type="EMBL" id="BT076169">
    <property type="protein sequence ID" value="ACO10593.1"/>
    <property type="molecule type" value="mRNA"/>
</dbReference>
<gene>
    <name evidence="11" type="primary">MPU1</name>
</gene>
<evidence type="ECO:0000256" key="7">
    <source>
        <dbReference type="ARBA" id="ARBA00038475"/>
    </source>
</evidence>